<evidence type="ECO:0000259" key="1">
    <source>
        <dbReference type="Pfam" id="PF07728"/>
    </source>
</evidence>
<proteinExistence type="predicted"/>
<protein>
    <submittedName>
        <fullName evidence="2">AAA family ATPase</fullName>
    </submittedName>
</protein>
<dbReference type="RefSeq" id="WP_371570560.1">
    <property type="nucleotide sequence ID" value="NZ_JASMRN010000008.1"/>
</dbReference>
<organism evidence="2 3">
    <name type="scientific">Flavobacterium frigidarium</name>
    <dbReference type="NCBI Taxonomy" id="99286"/>
    <lineage>
        <taxon>Bacteria</taxon>
        <taxon>Pseudomonadati</taxon>
        <taxon>Bacteroidota</taxon>
        <taxon>Flavobacteriia</taxon>
        <taxon>Flavobacteriales</taxon>
        <taxon>Flavobacteriaceae</taxon>
        <taxon>Flavobacterium</taxon>
    </lineage>
</organism>
<dbReference type="PANTHER" id="PTHR37291">
    <property type="entry name" value="5-METHYLCYTOSINE-SPECIFIC RESTRICTION ENZYME B"/>
    <property type="match status" value="1"/>
</dbReference>
<feature type="domain" description="ATPase dynein-related AAA" evidence="1">
    <location>
        <begin position="421"/>
        <end position="502"/>
    </location>
</feature>
<dbReference type="PANTHER" id="PTHR37291:SF1">
    <property type="entry name" value="TYPE IV METHYL-DIRECTED RESTRICTION ENZYME ECOKMCRB SUBUNIT"/>
    <property type="match status" value="1"/>
</dbReference>
<reference evidence="2 3" key="1">
    <citation type="submission" date="2023-05" db="EMBL/GenBank/DDBJ databases">
        <title>Adaptations of aquatic viruses from atmosphere-close ecosystems of the Central Arctic Ocean.</title>
        <authorList>
            <person name="Rahlff J."/>
            <person name="Holmfeldt K."/>
        </authorList>
    </citation>
    <scope>NUCLEOTIDE SEQUENCE [LARGE SCALE GENOMIC DNA]</scope>
    <source>
        <strain evidence="2 3">Arc14</strain>
    </source>
</reference>
<dbReference type="InterPro" id="IPR011704">
    <property type="entry name" value="ATPase_dyneun-rel_AAA"/>
</dbReference>
<dbReference type="InterPro" id="IPR027417">
    <property type="entry name" value="P-loop_NTPase"/>
</dbReference>
<dbReference type="Proteomes" id="UP001568894">
    <property type="component" value="Unassembled WGS sequence"/>
</dbReference>
<comment type="caution">
    <text evidence="2">The sequence shown here is derived from an EMBL/GenBank/DDBJ whole genome shotgun (WGS) entry which is preliminary data.</text>
</comment>
<evidence type="ECO:0000313" key="3">
    <source>
        <dbReference type="Proteomes" id="UP001568894"/>
    </source>
</evidence>
<accession>A0ABV4KE03</accession>
<dbReference type="Gene3D" id="3.40.50.300">
    <property type="entry name" value="P-loop containing nucleotide triphosphate hydrolases"/>
    <property type="match status" value="1"/>
</dbReference>
<dbReference type="Pfam" id="PF07728">
    <property type="entry name" value="AAA_5"/>
    <property type="match status" value="1"/>
</dbReference>
<evidence type="ECO:0000313" key="2">
    <source>
        <dbReference type="EMBL" id="MEZ7515846.1"/>
    </source>
</evidence>
<dbReference type="SUPFAM" id="SSF52540">
    <property type="entry name" value="P-loop containing nucleoside triphosphate hydrolases"/>
    <property type="match status" value="1"/>
</dbReference>
<keyword evidence="3" id="KW-1185">Reference proteome</keyword>
<sequence length="639" mass="73590">MLEDLIKKYIQSCRKTDWLDNELYKFEWAKWVNDNTNFDTTSDDLLYQLALDSQKQIYTNSTGVQFIKQGARKQMSKYIGTDDIAYFREFKEGKTLTDIGFESRNMSFPIVSCWLAAFCPEKIFPVSRTSFADVVRKVFSAKVNNSGIAYIESLQPYCLQINTKLKESKVYQDILKNKLQLNNLSQLEYNWAVQDFLLYLDRNPELFNQENTTQIQIDTIMSNFNLNQILYGPPGTGKTYNSINTAISIINPHFDLAQTRDVIKAEYERLVESGQVVFTTFHQSMSYEDFIEGIKPETKNEKVTYEIKDGVFKRLCKDASAKKTSKNFDTSYSKFVEEVLSKGSITLETPTHKKKFKVIINSNETAVAIPETEKGTNMGVTKEMSRDYVVNGAIRDWKPYTTSIGEYIKSQYPVDIDDVSNSNKKYVLIIDEINRGNVSAIFGELITLLEEDKRLEAKESLELILPYSKMQFGVPKNLYIIGTMNTADRSVEALDTALRRRFSFTEMMPKPELLLDIQFDGFNLREVLETINDRIEILLDRDHAIGHSYFLKVESGNVESLKSVFKNSIFPLLQEYFYHDYEKIALILGSGFVEVKENYKVNFPKFNNLDAPEIGTQFKLIENIAAIENAVQLLLNRNV</sequence>
<dbReference type="InterPro" id="IPR052934">
    <property type="entry name" value="Methyl-DNA_Rec/Restrict_Enz"/>
</dbReference>
<dbReference type="EMBL" id="JASMRN010000008">
    <property type="protein sequence ID" value="MEZ7515846.1"/>
    <property type="molecule type" value="Genomic_DNA"/>
</dbReference>
<gene>
    <name evidence="2" type="ORF">QO192_11200</name>
</gene>
<name>A0ABV4KE03_9FLAO</name>